<dbReference type="Gene3D" id="3.30.530.20">
    <property type="match status" value="1"/>
</dbReference>
<dbReference type="InterPro" id="IPR023393">
    <property type="entry name" value="START-like_dom_sf"/>
</dbReference>
<comment type="caution">
    <text evidence="3">The sequence shown here is derived from an EMBL/GenBank/DDBJ whole genome shotgun (WGS) entry which is preliminary data.</text>
</comment>
<dbReference type="PROSITE" id="PS50848">
    <property type="entry name" value="START"/>
    <property type="match status" value="1"/>
</dbReference>
<dbReference type="SUPFAM" id="SSF55961">
    <property type="entry name" value="Bet v1-like"/>
    <property type="match status" value="1"/>
</dbReference>
<gene>
    <name evidence="3" type="ORF">KIPB_007119</name>
</gene>
<feature type="compositionally biased region" description="Polar residues" evidence="1">
    <location>
        <begin position="290"/>
        <end position="300"/>
    </location>
</feature>
<organism evidence="3 4">
    <name type="scientific">Kipferlia bialata</name>
    <dbReference type="NCBI Taxonomy" id="797122"/>
    <lineage>
        <taxon>Eukaryota</taxon>
        <taxon>Metamonada</taxon>
        <taxon>Carpediemonas-like organisms</taxon>
        <taxon>Kipferlia</taxon>
    </lineage>
</organism>
<accession>A0A9K3GJS3</accession>
<name>A0A9K3GJS3_9EUKA</name>
<dbReference type="InterPro" id="IPR002913">
    <property type="entry name" value="START_lipid-bd_dom"/>
</dbReference>
<evidence type="ECO:0000313" key="3">
    <source>
        <dbReference type="EMBL" id="GIQ85452.1"/>
    </source>
</evidence>
<evidence type="ECO:0000313" key="4">
    <source>
        <dbReference type="Proteomes" id="UP000265618"/>
    </source>
</evidence>
<dbReference type="EMBL" id="BDIP01001949">
    <property type="protein sequence ID" value="GIQ85452.1"/>
    <property type="molecule type" value="Genomic_DNA"/>
</dbReference>
<evidence type="ECO:0000256" key="1">
    <source>
        <dbReference type="SAM" id="MobiDB-lite"/>
    </source>
</evidence>
<reference evidence="3 4" key="1">
    <citation type="journal article" date="2018" name="PLoS ONE">
        <title>The draft genome of Kipferlia bialata reveals reductive genome evolution in fornicate parasites.</title>
        <authorList>
            <person name="Tanifuji G."/>
            <person name="Takabayashi S."/>
            <person name="Kume K."/>
            <person name="Takagi M."/>
            <person name="Nakayama T."/>
            <person name="Kamikawa R."/>
            <person name="Inagaki Y."/>
            <person name="Hashimoto T."/>
        </authorList>
    </citation>
    <scope>NUCLEOTIDE SEQUENCE [LARGE SCALE GENOMIC DNA]</scope>
    <source>
        <strain evidence="3">NY0173</strain>
    </source>
</reference>
<dbReference type="InterPro" id="IPR051213">
    <property type="entry name" value="START_lipid_transfer"/>
</dbReference>
<protein>
    <recommendedName>
        <fullName evidence="2">START domain-containing protein</fullName>
    </recommendedName>
</protein>
<dbReference type="GO" id="GO:0008289">
    <property type="term" value="F:lipid binding"/>
    <property type="evidence" value="ECO:0007669"/>
    <property type="project" value="InterPro"/>
</dbReference>
<dbReference type="AlphaFoldDB" id="A0A9K3GJS3"/>
<keyword evidence="4" id="KW-1185">Reference proteome</keyword>
<feature type="region of interest" description="Disordered" evidence="1">
    <location>
        <begin position="280"/>
        <end position="300"/>
    </location>
</feature>
<dbReference type="PANTHER" id="PTHR19308">
    <property type="entry name" value="PHOSPHATIDYLCHOLINE TRANSFER PROTEIN"/>
    <property type="match status" value="1"/>
</dbReference>
<feature type="domain" description="START" evidence="2">
    <location>
        <begin position="153"/>
        <end position="253"/>
    </location>
</feature>
<dbReference type="Pfam" id="PF01852">
    <property type="entry name" value="START"/>
    <property type="match status" value="1"/>
</dbReference>
<proteinExistence type="predicted"/>
<evidence type="ECO:0000259" key="2">
    <source>
        <dbReference type="PROSITE" id="PS50848"/>
    </source>
</evidence>
<dbReference type="Proteomes" id="UP000265618">
    <property type="component" value="Unassembled WGS sequence"/>
</dbReference>
<dbReference type="GO" id="GO:0005737">
    <property type="term" value="C:cytoplasm"/>
    <property type="evidence" value="ECO:0007669"/>
    <property type="project" value="UniProtKB-ARBA"/>
</dbReference>
<sequence>MTLTATVVGNDPETVEGEGVAEVYREQLERAYQEGMQDIHSLPWGDAKTETLNPSEEVPRVMEIRTGSVPKKRDGSKVKALLVTGVVNAPLANVLKYLGHNGEIKRDATRKGPLSYRHTITSSSSSDTDPNTGAAISTHFCLTHYEAADFTRLAAQRDFVVARRAVMAEERASLVYTSVEHDDYPPQEGFVRGNIYKQVYTLEAVGPGAVRVVYLSHMGFGGRVPRLLMPKVLHRTALNVIEAFRRLEARWTKKQAKACRAASLAAGAPPTSARQVGAVMSPSAEDTDDISNMSVPCSPT</sequence>
<dbReference type="PANTHER" id="PTHR19308:SF14">
    <property type="entry name" value="START DOMAIN-CONTAINING PROTEIN"/>
    <property type="match status" value="1"/>
</dbReference>